<evidence type="ECO:0000313" key="3">
    <source>
        <dbReference type="Proteomes" id="UP000286134"/>
    </source>
</evidence>
<comment type="caution">
    <text evidence="2">The sequence shown here is derived from an EMBL/GenBank/DDBJ whole genome shotgun (WGS) entry which is preliminary data.</text>
</comment>
<dbReference type="Proteomes" id="UP000286134">
    <property type="component" value="Unassembled WGS sequence"/>
</dbReference>
<feature type="region of interest" description="Disordered" evidence="1">
    <location>
        <begin position="1"/>
        <end position="44"/>
    </location>
</feature>
<sequence>LIPFEPQGTLIEPDSTNQDLAQNPDTTNDLSDTESFFSETEGEG</sequence>
<gene>
    <name evidence="2" type="ORF">OnM2_083050</name>
</gene>
<reference evidence="2 3" key="1">
    <citation type="journal article" date="2018" name="BMC Genomics">
        <title>Comparative genome analyses reveal sequence features reflecting distinct modes of host-adaptation between dicot and monocot powdery mildew.</title>
        <authorList>
            <person name="Wu Y."/>
            <person name="Ma X."/>
            <person name="Pan Z."/>
            <person name="Kale S.D."/>
            <person name="Song Y."/>
            <person name="King H."/>
            <person name="Zhang Q."/>
            <person name="Presley C."/>
            <person name="Deng X."/>
            <person name="Wei C.I."/>
            <person name="Xiao S."/>
        </authorList>
    </citation>
    <scope>NUCLEOTIDE SEQUENCE [LARGE SCALE GENOMIC DNA]</scope>
    <source>
        <strain evidence="2">UMSG2</strain>
    </source>
</reference>
<dbReference type="EMBL" id="MCFK01008387">
    <property type="protein sequence ID" value="RKF56130.1"/>
    <property type="molecule type" value="Genomic_DNA"/>
</dbReference>
<accession>A0A420HFA1</accession>
<dbReference type="AlphaFoldDB" id="A0A420HFA1"/>
<feature type="non-terminal residue" evidence="2">
    <location>
        <position position="1"/>
    </location>
</feature>
<evidence type="ECO:0000313" key="2">
    <source>
        <dbReference type="EMBL" id="RKF56130.1"/>
    </source>
</evidence>
<evidence type="ECO:0000256" key="1">
    <source>
        <dbReference type="SAM" id="MobiDB-lite"/>
    </source>
</evidence>
<organism evidence="2 3">
    <name type="scientific">Erysiphe neolycopersici</name>
    <dbReference type="NCBI Taxonomy" id="212602"/>
    <lineage>
        <taxon>Eukaryota</taxon>
        <taxon>Fungi</taxon>
        <taxon>Dikarya</taxon>
        <taxon>Ascomycota</taxon>
        <taxon>Pezizomycotina</taxon>
        <taxon>Leotiomycetes</taxon>
        <taxon>Erysiphales</taxon>
        <taxon>Erysiphaceae</taxon>
        <taxon>Erysiphe</taxon>
    </lineage>
</organism>
<feature type="compositionally biased region" description="Polar residues" evidence="1">
    <location>
        <begin position="14"/>
        <end position="38"/>
    </location>
</feature>
<protein>
    <submittedName>
        <fullName evidence="2">Uncharacterized protein</fullName>
    </submittedName>
</protein>
<name>A0A420HFA1_9PEZI</name>
<keyword evidence="3" id="KW-1185">Reference proteome</keyword>
<proteinExistence type="predicted"/>